<reference evidence="2 3" key="1">
    <citation type="journal article" date="2018" name="Nat. Ecol. Evol.">
        <title>Pezizomycetes genomes reveal the molecular basis of ectomycorrhizal truffle lifestyle.</title>
        <authorList>
            <person name="Murat C."/>
            <person name="Payen T."/>
            <person name="Noel B."/>
            <person name="Kuo A."/>
            <person name="Morin E."/>
            <person name="Chen J."/>
            <person name="Kohler A."/>
            <person name="Krizsan K."/>
            <person name="Balestrini R."/>
            <person name="Da Silva C."/>
            <person name="Montanini B."/>
            <person name="Hainaut M."/>
            <person name="Levati E."/>
            <person name="Barry K.W."/>
            <person name="Belfiori B."/>
            <person name="Cichocki N."/>
            <person name="Clum A."/>
            <person name="Dockter R.B."/>
            <person name="Fauchery L."/>
            <person name="Guy J."/>
            <person name="Iotti M."/>
            <person name="Le Tacon F."/>
            <person name="Lindquist E.A."/>
            <person name="Lipzen A."/>
            <person name="Malagnac F."/>
            <person name="Mello A."/>
            <person name="Molinier V."/>
            <person name="Miyauchi S."/>
            <person name="Poulain J."/>
            <person name="Riccioni C."/>
            <person name="Rubini A."/>
            <person name="Sitrit Y."/>
            <person name="Splivallo R."/>
            <person name="Traeger S."/>
            <person name="Wang M."/>
            <person name="Zifcakova L."/>
            <person name="Wipf D."/>
            <person name="Zambonelli A."/>
            <person name="Paolocci F."/>
            <person name="Nowrousian M."/>
            <person name="Ottonello S."/>
            <person name="Baldrian P."/>
            <person name="Spatafora J.W."/>
            <person name="Henrissat B."/>
            <person name="Nagy L.G."/>
            <person name="Aury J.M."/>
            <person name="Wincker P."/>
            <person name="Grigoriev I.V."/>
            <person name="Bonfante P."/>
            <person name="Martin F.M."/>
        </authorList>
    </citation>
    <scope>NUCLEOTIDE SEQUENCE [LARGE SCALE GENOMIC DNA]</scope>
    <source>
        <strain evidence="2 3">ATCC MYA-4762</strain>
    </source>
</reference>
<dbReference type="FunCoup" id="A0A3N4LC45">
    <property type="interactions" value="57"/>
</dbReference>
<dbReference type="Pfam" id="PF10209">
    <property type="entry name" value="DUF2340"/>
    <property type="match status" value="1"/>
</dbReference>
<comment type="similarity">
    <text evidence="1">Belongs to the UPF0538 family.</text>
</comment>
<dbReference type="Proteomes" id="UP000267821">
    <property type="component" value="Unassembled WGS sequence"/>
</dbReference>
<dbReference type="PANTHER" id="PTHR18444:SF9">
    <property type="entry name" value="UPF0538 PROTEIN C2ORF76"/>
    <property type="match status" value="1"/>
</dbReference>
<dbReference type="PANTHER" id="PTHR18444">
    <property type="entry name" value="UPF0538 FAMILY MEMBER"/>
    <property type="match status" value="1"/>
</dbReference>
<sequence>MTDKPLSDATLTIRVIKSFPYRTYKNLVLHNLDLTTLTVAGLRERVKHEIVDKPGWKPYKAFAPELDAMKFYTKAHGTKTMNLIINMEDKDERYMFTDDGKTLADYGCEHETEVSMFKLADYEAFKANPVEKW</sequence>
<accession>A0A3N4LC45</accession>
<evidence type="ECO:0000313" key="3">
    <source>
        <dbReference type="Proteomes" id="UP000267821"/>
    </source>
</evidence>
<proteinExistence type="inferred from homology"/>
<protein>
    <recommendedName>
        <fullName evidence="4">Cytoplasmic protein</fullName>
    </recommendedName>
</protein>
<name>A0A3N4LC45_9PEZI</name>
<dbReference type="EMBL" id="ML121571">
    <property type="protein sequence ID" value="RPB20463.1"/>
    <property type="molecule type" value="Genomic_DNA"/>
</dbReference>
<evidence type="ECO:0008006" key="4">
    <source>
        <dbReference type="Google" id="ProtNLM"/>
    </source>
</evidence>
<dbReference type="OrthoDB" id="937at2759"/>
<dbReference type="InterPro" id="IPR018794">
    <property type="entry name" value="UPF0538"/>
</dbReference>
<gene>
    <name evidence="2" type="ORF">L211DRAFT_858769</name>
</gene>
<dbReference type="InParanoid" id="A0A3N4LC45"/>
<organism evidence="2 3">
    <name type="scientific">Terfezia boudieri ATCC MYA-4762</name>
    <dbReference type="NCBI Taxonomy" id="1051890"/>
    <lineage>
        <taxon>Eukaryota</taxon>
        <taxon>Fungi</taxon>
        <taxon>Dikarya</taxon>
        <taxon>Ascomycota</taxon>
        <taxon>Pezizomycotina</taxon>
        <taxon>Pezizomycetes</taxon>
        <taxon>Pezizales</taxon>
        <taxon>Pezizaceae</taxon>
        <taxon>Terfezia</taxon>
    </lineage>
</organism>
<keyword evidence="3" id="KW-1185">Reference proteome</keyword>
<dbReference type="AlphaFoldDB" id="A0A3N4LC45"/>
<evidence type="ECO:0000256" key="1">
    <source>
        <dbReference type="ARBA" id="ARBA00007176"/>
    </source>
</evidence>
<evidence type="ECO:0000313" key="2">
    <source>
        <dbReference type="EMBL" id="RPB20463.1"/>
    </source>
</evidence>